<evidence type="ECO:0000256" key="3">
    <source>
        <dbReference type="ARBA" id="ARBA00022729"/>
    </source>
</evidence>
<proteinExistence type="inferred from homology"/>
<dbReference type="AlphaFoldDB" id="A0A224YDF9"/>
<dbReference type="SUPFAM" id="SSF54001">
    <property type="entry name" value="Cysteine proteinases"/>
    <property type="match status" value="1"/>
</dbReference>
<evidence type="ECO:0000313" key="10">
    <source>
        <dbReference type="EMBL" id="MAA11852.1"/>
    </source>
</evidence>
<dbReference type="PRINTS" id="PR00705">
    <property type="entry name" value="PAPAIN"/>
</dbReference>
<feature type="domain" description="Peptidase C1A papain C-terminal" evidence="9">
    <location>
        <begin position="84"/>
        <end position="336"/>
    </location>
</feature>
<keyword evidence="7" id="KW-1015">Disulfide bond</keyword>
<dbReference type="InterPro" id="IPR038765">
    <property type="entry name" value="Papain-like_cys_pep_sf"/>
</dbReference>
<dbReference type="GO" id="GO:0006508">
    <property type="term" value="P:proteolysis"/>
    <property type="evidence" value="ECO:0007669"/>
    <property type="project" value="UniProtKB-KW"/>
</dbReference>
<dbReference type="FunFam" id="3.90.70.10:FF:000031">
    <property type="entry name" value="Cathepsin B"/>
    <property type="match status" value="1"/>
</dbReference>
<evidence type="ECO:0000256" key="4">
    <source>
        <dbReference type="ARBA" id="ARBA00022801"/>
    </source>
</evidence>
<dbReference type="InterPro" id="IPR012599">
    <property type="entry name" value="Propeptide_C1A"/>
</dbReference>
<keyword evidence="5" id="KW-0788">Thiol protease</keyword>
<keyword evidence="2" id="KW-0645">Protease</keyword>
<keyword evidence="3 8" id="KW-0732">Signal</keyword>
<comment type="similarity">
    <text evidence="1">Belongs to the peptidase C1 family.</text>
</comment>
<evidence type="ECO:0000256" key="1">
    <source>
        <dbReference type="ARBA" id="ARBA00008455"/>
    </source>
</evidence>
<evidence type="ECO:0000259" key="9">
    <source>
        <dbReference type="SMART" id="SM00645"/>
    </source>
</evidence>
<dbReference type="Pfam" id="PF00112">
    <property type="entry name" value="Peptidase_C1"/>
    <property type="match status" value="1"/>
</dbReference>
<protein>
    <submittedName>
        <fullName evidence="10">Cathepsin B</fullName>
    </submittedName>
</protein>
<dbReference type="InterPro" id="IPR000668">
    <property type="entry name" value="Peptidase_C1A_C"/>
</dbReference>
<dbReference type="InterPro" id="IPR013128">
    <property type="entry name" value="Peptidase_C1A"/>
</dbReference>
<feature type="chain" id="PRO_5018780274" evidence="8">
    <location>
        <begin position="17"/>
        <end position="340"/>
    </location>
</feature>
<dbReference type="Pfam" id="PF08127">
    <property type="entry name" value="Propeptide_C1"/>
    <property type="match status" value="1"/>
</dbReference>
<keyword evidence="4" id="KW-0378">Hydrolase</keyword>
<dbReference type="CDD" id="cd02620">
    <property type="entry name" value="Peptidase_C1A_CathepsinB"/>
    <property type="match status" value="1"/>
</dbReference>
<dbReference type="PROSITE" id="PS00139">
    <property type="entry name" value="THIOL_PROTEASE_CYS"/>
    <property type="match status" value="1"/>
</dbReference>
<feature type="signal peptide" evidence="8">
    <location>
        <begin position="1"/>
        <end position="16"/>
    </location>
</feature>
<dbReference type="PANTHER" id="PTHR12411">
    <property type="entry name" value="CYSTEINE PROTEASE FAMILY C1-RELATED"/>
    <property type="match status" value="1"/>
</dbReference>
<dbReference type="GO" id="GO:0004197">
    <property type="term" value="F:cysteine-type endopeptidase activity"/>
    <property type="evidence" value="ECO:0007669"/>
    <property type="project" value="InterPro"/>
</dbReference>
<sequence length="340" mass="38322">MQVLVVCALFAAVAYGRVMVPSWVKPLSDDMINFINNLNTTWKAGKNFHKDVPMSYLKSLAGALPERESDRLPLHYHEEISDVLPESFDSREHWFGCHSIGVIRDQSSCGSCWAFGVVETISDRICIYTSARVQVNISAQDLMTCCFQCSYQGQGCNGGYPSAAWRFYMTEGIVTGGLYGTADGCQPYSFPPSGYTATGVVPPPIEPLPPTPPCIRGCRLGYPYTYYQDKHIGWSVYSLPRDEAQIRNEIFLRGPVQAQFDIYEDFLSYRIGVYQRHSNAYVNGHVVKLIGWGIENGVPYWLAVNSWNTWWGDYGYFKIRRGTNECNIESWVNTGVPKVT</sequence>
<organism evidence="10">
    <name type="scientific">Rhipicephalus zambeziensis</name>
    <dbReference type="NCBI Taxonomy" id="60191"/>
    <lineage>
        <taxon>Eukaryota</taxon>
        <taxon>Metazoa</taxon>
        <taxon>Ecdysozoa</taxon>
        <taxon>Arthropoda</taxon>
        <taxon>Chelicerata</taxon>
        <taxon>Arachnida</taxon>
        <taxon>Acari</taxon>
        <taxon>Parasitiformes</taxon>
        <taxon>Ixodida</taxon>
        <taxon>Ixodoidea</taxon>
        <taxon>Ixodidae</taxon>
        <taxon>Rhipicephalinae</taxon>
        <taxon>Rhipicephalus</taxon>
        <taxon>Rhipicephalus</taxon>
    </lineage>
</organism>
<evidence type="ECO:0000256" key="5">
    <source>
        <dbReference type="ARBA" id="ARBA00022807"/>
    </source>
</evidence>
<accession>A0A224YDF9</accession>
<evidence type="ECO:0000256" key="7">
    <source>
        <dbReference type="ARBA" id="ARBA00023157"/>
    </source>
</evidence>
<evidence type="ECO:0000256" key="6">
    <source>
        <dbReference type="ARBA" id="ARBA00023145"/>
    </source>
</evidence>
<evidence type="ECO:0000256" key="8">
    <source>
        <dbReference type="SAM" id="SignalP"/>
    </source>
</evidence>
<dbReference type="SMART" id="SM00645">
    <property type="entry name" value="Pept_C1"/>
    <property type="match status" value="1"/>
</dbReference>
<evidence type="ECO:0000256" key="2">
    <source>
        <dbReference type="ARBA" id="ARBA00022670"/>
    </source>
</evidence>
<dbReference type="EMBL" id="GFPF01000706">
    <property type="protein sequence ID" value="MAA11852.1"/>
    <property type="molecule type" value="Transcribed_RNA"/>
</dbReference>
<dbReference type="Gene3D" id="3.90.70.10">
    <property type="entry name" value="Cysteine proteinases"/>
    <property type="match status" value="1"/>
</dbReference>
<reference evidence="10" key="1">
    <citation type="journal article" date="2017" name="Parasit. Vectors">
        <title>Sialotranscriptomics of Rhipicephalus zambeziensis reveals intricate expression profiles of secretory proteins and suggests tight temporal transcriptional regulation during blood-feeding.</title>
        <authorList>
            <person name="de Castro M.H."/>
            <person name="de Klerk D."/>
            <person name="Pienaar R."/>
            <person name="Rees D.J.G."/>
            <person name="Mans B.J."/>
        </authorList>
    </citation>
    <scope>NUCLEOTIDE SEQUENCE</scope>
    <source>
        <tissue evidence="10">Salivary glands</tissue>
    </source>
</reference>
<keyword evidence="6" id="KW-0865">Zymogen</keyword>
<dbReference type="InterPro" id="IPR000169">
    <property type="entry name" value="Pept_cys_AS"/>
</dbReference>
<name>A0A224YDF9_9ACAR</name>